<dbReference type="OrthoDB" id="270754at2157"/>
<evidence type="ECO:0000313" key="2">
    <source>
        <dbReference type="EMBL" id="GGK83145.1"/>
    </source>
</evidence>
<reference evidence="2" key="1">
    <citation type="journal article" date="2014" name="Int. J. Syst. Evol. Microbiol.">
        <title>Complete genome sequence of Corynebacterium casei LMG S-19264T (=DSM 44701T), isolated from a smear-ripened cheese.</title>
        <authorList>
            <consortium name="US DOE Joint Genome Institute (JGI-PGF)"/>
            <person name="Walter F."/>
            <person name="Albersmeier A."/>
            <person name="Kalinowski J."/>
            <person name="Ruckert C."/>
        </authorList>
    </citation>
    <scope>NUCLEOTIDE SEQUENCE</scope>
    <source>
        <strain evidence="2">JCM 19018</strain>
    </source>
</reference>
<evidence type="ECO:0008006" key="4">
    <source>
        <dbReference type="Google" id="ProtNLM"/>
    </source>
</evidence>
<sequence length="401" mass="46303">MSDETDTERSRDESTDESLESASENREGSGPPGLPYPVAYRNTVWTLPSNQMVIRRYTGLEWFEKTLEEGELYFGPAESYADDDPDEGQVTEAVRSRERAQSAGEQPTLQDGSEMNLSAGMERFRQNTQSQYFLSCWRLGTDETPNHWEKFGTGKLGVAMETTVGQLWRHLHSDAEVHMGMVRYIDRERDTIPNSPPETYFFKGLDYSWENEFRLALVGGGNPIVDIRDDPDEEFPVPDYDEKEFASFESDAVINRVLVEPGASDAEMRQVEEILTDHSIEADVERSRLEKDAEWCPSKIVYGNQNLRTSEEELDQRLKSEIESTDWSTYSTVDWVQIVPLWAKDGDEIVGSHFEVHRYQSDEDIPDPEEYGHTRLRQFRRVSRFEDGEHVLTWDFDSEEK</sequence>
<reference evidence="2" key="2">
    <citation type="submission" date="2020-09" db="EMBL/GenBank/DDBJ databases">
        <authorList>
            <person name="Sun Q."/>
            <person name="Ohkuma M."/>
        </authorList>
    </citation>
    <scope>NUCLEOTIDE SEQUENCE</scope>
    <source>
        <strain evidence="2">JCM 19018</strain>
    </source>
</reference>
<gene>
    <name evidence="2" type="ORF">GCM10009067_39170</name>
</gene>
<evidence type="ECO:0000313" key="3">
    <source>
        <dbReference type="Proteomes" id="UP000614221"/>
    </source>
</evidence>
<name>A0A830F4L9_9EURY</name>
<dbReference type="EMBL" id="BMPD01000010">
    <property type="protein sequence ID" value="GGK83145.1"/>
    <property type="molecule type" value="Genomic_DNA"/>
</dbReference>
<dbReference type="AlphaFoldDB" id="A0A830F4L9"/>
<dbReference type="Proteomes" id="UP000614221">
    <property type="component" value="Unassembled WGS sequence"/>
</dbReference>
<evidence type="ECO:0000256" key="1">
    <source>
        <dbReference type="SAM" id="MobiDB-lite"/>
    </source>
</evidence>
<proteinExistence type="predicted"/>
<accession>A0A830F4L9</accession>
<organism evidence="2 3">
    <name type="scientific">Haloarcula sebkhae</name>
    <dbReference type="NCBI Taxonomy" id="932660"/>
    <lineage>
        <taxon>Archaea</taxon>
        <taxon>Methanobacteriati</taxon>
        <taxon>Methanobacteriota</taxon>
        <taxon>Stenosarchaea group</taxon>
        <taxon>Halobacteria</taxon>
        <taxon>Halobacteriales</taxon>
        <taxon>Haloarculaceae</taxon>
        <taxon>Haloarcula</taxon>
    </lineage>
</organism>
<protein>
    <recommendedName>
        <fullName evidence="4">DUF2971 domain-containing protein</fullName>
    </recommendedName>
</protein>
<comment type="caution">
    <text evidence="2">The sequence shown here is derived from an EMBL/GenBank/DDBJ whole genome shotgun (WGS) entry which is preliminary data.</text>
</comment>
<feature type="region of interest" description="Disordered" evidence="1">
    <location>
        <begin position="1"/>
        <end position="36"/>
    </location>
</feature>
<dbReference type="RefSeq" id="WP_188980554.1">
    <property type="nucleotide sequence ID" value="NZ_BMPD01000010.1"/>
</dbReference>